<evidence type="ECO:0000256" key="5">
    <source>
        <dbReference type="ARBA" id="ARBA00022989"/>
    </source>
</evidence>
<dbReference type="CDD" id="cd06421">
    <property type="entry name" value="CESA_CelA_like"/>
    <property type="match status" value="1"/>
</dbReference>
<comment type="subcellular location">
    <subcellularLocation>
        <location evidence="1">Membrane</location>
        <topology evidence="1">Multi-pass membrane protein</topology>
    </subcellularLocation>
</comment>
<feature type="domain" description="Glycosyltransferase 2-like" evidence="9">
    <location>
        <begin position="688"/>
        <end position="876"/>
    </location>
</feature>
<evidence type="ECO:0000256" key="8">
    <source>
        <dbReference type="SAM" id="Phobius"/>
    </source>
</evidence>
<dbReference type="Proteomes" id="UP000245956">
    <property type="component" value="Unassembled WGS sequence"/>
</dbReference>
<protein>
    <recommendedName>
        <fullName evidence="9">Glycosyltransferase 2-like domain-containing protein</fullName>
    </recommendedName>
</protein>
<feature type="compositionally biased region" description="Polar residues" evidence="7">
    <location>
        <begin position="426"/>
        <end position="440"/>
    </location>
</feature>
<feature type="region of interest" description="Disordered" evidence="7">
    <location>
        <begin position="98"/>
        <end position="166"/>
    </location>
</feature>
<proteinExistence type="predicted"/>
<feature type="compositionally biased region" description="Basic residues" evidence="7">
    <location>
        <begin position="117"/>
        <end position="132"/>
    </location>
</feature>
<keyword evidence="4 8" id="KW-0812">Transmembrane</keyword>
<evidence type="ECO:0000256" key="3">
    <source>
        <dbReference type="ARBA" id="ARBA00022679"/>
    </source>
</evidence>
<feature type="compositionally biased region" description="Polar residues" evidence="7">
    <location>
        <begin position="387"/>
        <end position="399"/>
    </location>
</feature>
<feature type="region of interest" description="Disordered" evidence="7">
    <location>
        <begin position="1"/>
        <end position="29"/>
    </location>
</feature>
<feature type="compositionally biased region" description="Basic and acidic residues" evidence="7">
    <location>
        <begin position="17"/>
        <end position="29"/>
    </location>
</feature>
<dbReference type="EMBL" id="LCWV01000021">
    <property type="protein sequence ID" value="PWI67034.1"/>
    <property type="molecule type" value="Genomic_DNA"/>
</dbReference>
<keyword evidence="3" id="KW-0808">Transferase</keyword>
<dbReference type="PANTHER" id="PTHR43867:SF2">
    <property type="entry name" value="CELLULOSE SYNTHASE CATALYTIC SUBUNIT A [UDP-FORMING]"/>
    <property type="match status" value="1"/>
</dbReference>
<dbReference type="InterPro" id="IPR050321">
    <property type="entry name" value="Glycosyltr_2/OpgH_subfam"/>
</dbReference>
<evidence type="ECO:0000256" key="6">
    <source>
        <dbReference type="ARBA" id="ARBA00023136"/>
    </source>
</evidence>
<comment type="caution">
    <text evidence="10">The sequence shown here is derived from an EMBL/GenBank/DDBJ whole genome shotgun (WGS) entry which is preliminary data.</text>
</comment>
<evidence type="ECO:0000256" key="1">
    <source>
        <dbReference type="ARBA" id="ARBA00004141"/>
    </source>
</evidence>
<keyword evidence="5 8" id="KW-1133">Transmembrane helix</keyword>
<feature type="transmembrane region" description="Helical" evidence="8">
    <location>
        <begin position="544"/>
        <end position="566"/>
    </location>
</feature>
<organism evidence="10 11">
    <name type="scientific">Purpureocillium lilacinum</name>
    <name type="common">Paecilomyces lilacinus</name>
    <dbReference type="NCBI Taxonomy" id="33203"/>
    <lineage>
        <taxon>Eukaryota</taxon>
        <taxon>Fungi</taxon>
        <taxon>Dikarya</taxon>
        <taxon>Ascomycota</taxon>
        <taxon>Pezizomycotina</taxon>
        <taxon>Sordariomycetes</taxon>
        <taxon>Hypocreomycetidae</taxon>
        <taxon>Hypocreales</taxon>
        <taxon>Ophiocordycipitaceae</taxon>
        <taxon>Purpureocillium</taxon>
    </lineage>
</organism>
<evidence type="ECO:0000256" key="4">
    <source>
        <dbReference type="ARBA" id="ARBA00022692"/>
    </source>
</evidence>
<feature type="transmembrane region" description="Helical" evidence="8">
    <location>
        <begin position="979"/>
        <end position="1007"/>
    </location>
</feature>
<evidence type="ECO:0000313" key="10">
    <source>
        <dbReference type="EMBL" id="PWI67034.1"/>
    </source>
</evidence>
<accession>A0A2U3DXS6</accession>
<dbReference type="AlphaFoldDB" id="A0A2U3DXS6"/>
<dbReference type="GO" id="GO:0016757">
    <property type="term" value="F:glycosyltransferase activity"/>
    <property type="evidence" value="ECO:0007669"/>
    <property type="project" value="UniProtKB-KW"/>
</dbReference>
<feature type="transmembrane region" description="Helical" evidence="8">
    <location>
        <begin position="1027"/>
        <end position="1049"/>
    </location>
</feature>
<feature type="transmembrane region" description="Helical" evidence="8">
    <location>
        <begin position="505"/>
        <end position="524"/>
    </location>
</feature>
<reference evidence="10 11" key="1">
    <citation type="journal article" date="2016" name="Front. Microbiol.">
        <title>Genome and transcriptome sequences reveal the specific parasitism of the nematophagous Purpureocillium lilacinum 36-1.</title>
        <authorList>
            <person name="Xie J."/>
            <person name="Li S."/>
            <person name="Mo C."/>
            <person name="Xiao X."/>
            <person name="Peng D."/>
            <person name="Wang G."/>
            <person name="Xiao Y."/>
        </authorList>
    </citation>
    <scope>NUCLEOTIDE SEQUENCE [LARGE SCALE GENOMIC DNA]</scope>
    <source>
        <strain evidence="10 11">36-1</strain>
    </source>
</reference>
<feature type="transmembrane region" description="Helical" evidence="8">
    <location>
        <begin position="850"/>
        <end position="876"/>
    </location>
</feature>
<sequence length="1109" mass="123629">MQTVPPGQWAAVGPASGRRDDVTPGWSRDGKIIDDRAAASAVTHGIRRSFGGGDVAPCWYPGTPRRRDLHPHLAGSNAVLGVAKPARRGCGYLDAPPLVAGPPHWPPNANTPTPLKSARRRRRDRQHRRPRRAWAVPPPTRSLVQRRDLYSSTGSVPSPSPRLPTGHCTSCKEKLVSKYLVASTFLSYSSVPAWDPPKGAVAAPLSTALGSPPSSFRPPRPSQSIRLSLGRRSRIPLPLSFTRYTRFYPSETSSVILAPDGALSTSFSRPIRSLHLTPHHASLLCCCSFSASTEQRLRRTAPRSTASLVIAALRLLLLPGWLGSFSNLFNFRRAPPVATAAMKGYPEEEEMLEIGTFQRRNQPSPPEDYHSQFTRPVRPNARYPRPSSFNQLPEDTVSPSWPPSIAGRSDSQTLVDGHESRASLRSWRTGNQTPVDSSASPRYLPFADSGPTTPMNQSHISLAALLPGGPQHPPSKDWSVSSTEATIQVIDERDDAEIWKGWKRYLYKLVPVLTFTNTALYLLYLGLRIACVIWAQNDYHTTFAAAWIFIAVEIAVAIPSLMHNSWTMMSMKKRRRQRLRLKGTDVPTVDVFVTCCGEDDDLVLDTVRAACDVDYPSDRFRVIVLDDARSAPLEAACSRLSAMCPNLFYMAREKIPGQPHHFKAGNLNFGLEQSNLLPGGAGQFMAALDADMIPERDWLRAVLPHLMVDSKMALACPPQLFYNTPPSDPLAQSLDFFVHVIEPIKDTLGVAWCTGSGYVVRREALEEIGNFPLGSLAEDVATSTLMLGKGWKTAYVHEPLQFGTVPEDFGSHLKQRTRWAIGTVDTSFKLKFCLWGEKVRQMTFAQRFSGFLYASLSMYTILLTISLFAIPIILIMGKQLVAYATQEQLRWLVRTCFAATISNRLCEFVLFIPAGYHTGQRGSRYQLWMSPYIALCLIRAFVLPKWLGGEVQAFKPTGSLASALNERDPVLKKNMLRRLWAILVNYMAIFHLAFVYLTLVAVVLTSFRCFALQESTRDLLQCLITHAFWPPLTFIFICSSLWTPVAYAIDPPMMPDREQLLERDPKTLVAHPTRKSKKIAFGGQAAWFEFELTFSTLYTCLIFVASFFF</sequence>
<evidence type="ECO:0000313" key="11">
    <source>
        <dbReference type="Proteomes" id="UP000245956"/>
    </source>
</evidence>
<dbReference type="Pfam" id="PF13632">
    <property type="entry name" value="Glyco_trans_2_3"/>
    <property type="match status" value="1"/>
</dbReference>
<evidence type="ECO:0000259" key="9">
    <source>
        <dbReference type="Pfam" id="PF13632"/>
    </source>
</evidence>
<feature type="region of interest" description="Disordered" evidence="7">
    <location>
        <begin position="359"/>
        <end position="442"/>
    </location>
</feature>
<keyword evidence="6 8" id="KW-0472">Membrane</keyword>
<dbReference type="Gene3D" id="3.90.550.10">
    <property type="entry name" value="Spore Coat Polysaccharide Biosynthesis Protein SpsA, Chain A"/>
    <property type="match status" value="1"/>
</dbReference>
<keyword evidence="2" id="KW-0328">Glycosyltransferase</keyword>
<evidence type="ECO:0000256" key="2">
    <source>
        <dbReference type="ARBA" id="ARBA00022676"/>
    </source>
</evidence>
<evidence type="ECO:0000256" key="7">
    <source>
        <dbReference type="SAM" id="MobiDB-lite"/>
    </source>
</evidence>
<dbReference type="InterPro" id="IPR029044">
    <property type="entry name" value="Nucleotide-diphossugar_trans"/>
</dbReference>
<dbReference type="InterPro" id="IPR001173">
    <property type="entry name" value="Glyco_trans_2-like"/>
</dbReference>
<feature type="transmembrane region" description="Helical" evidence="8">
    <location>
        <begin position="1085"/>
        <end position="1108"/>
    </location>
</feature>
<dbReference type="GO" id="GO:0016020">
    <property type="term" value="C:membrane"/>
    <property type="evidence" value="ECO:0007669"/>
    <property type="project" value="UniProtKB-SubCell"/>
</dbReference>
<gene>
    <name evidence="10" type="ORF">PCL_04540</name>
</gene>
<dbReference type="PANTHER" id="PTHR43867">
    <property type="entry name" value="CELLULOSE SYNTHASE CATALYTIC SUBUNIT A [UDP-FORMING]"/>
    <property type="match status" value="1"/>
</dbReference>
<name>A0A2U3DXS6_PURLI</name>
<dbReference type="SUPFAM" id="SSF53448">
    <property type="entry name" value="Nucleotide-diphospho-sugar transferases"/>
    <property type="match status" value="1"/>
</dbReference>